<feature type="transmembrane region" description="Helical" evidence="6">
    <location>
        <begin position="487"/>
        <end position="506"/>
    </location>
</feature>
<dbReference type="AlphaFoldDB" id="A0A8K0CZ83"/>
<dbReference type="Proteomes" id="UP000801492">
    <property type="component" value="Unassembled WGS sequence"/>
</dbReference>
<evidence type="ECO:0000256" key="3">
    <source>
        <dbReference type="ARBA" id="ARBA00022692"/>
    </source>
</evidence>
<dbReference type="OrthoDB" id="10262656at2759"/>
<dbReference type="GO" id="GO:0016020">
    <property type="term" value="C:membrane"/>
    <property type="evidence" value="ECO:0007669"/>
    <property type="project" value="UniProtKB-SubCell"/>
</dbReference>
<evidence type="ECO:0000256" key="5">
    <source>
        <dbReference type="ARBA" id="ARBA00023136"/>
    </source>
</evidence>
<dbReference type="InterPro" id="IPR036259">
    <property type="entry name" value="MFS_trans_sf"/>
</dbReference>
<feature type="transmembrane region" description="Helical" evidence="6">
    <location>
        <begin position="375"/>
        <end position="392"/>
    </location>
</feature>
<feature type="transmembrane region" description="Helical" evidence="6">
    <location>
        <begin position="205"/>
        <end position="224"/>
    </location>
</feature>
<comment type="caution">
    <text evidence="8">The sequence shown here is derived from an EMBL/GenBank/DDBJ whole genome shotgun (WGS) entry which is preliminary data.</text>
</comment>
<reference evidence="8" key="1">
    <citation type="submission" date="2019-08" db="EMBL/GenBank/DDBJ databases">
        <title>The genome of the North American firefly Photinus pyralis.</title>
        <authorList>
            <consortium name="Photinus pyralis genome working group"/>
            <person name="Fallon T.R."/>
            <person name="Sander Lower S.E."/>
            <person name="Weng J.-K."/>
        </authorList>
    </citation>
    <scope>NUCLEOTIDE SEQUENCE</scope>
    <source>
        <strain evidence="8">TRF0915ILg1</strain>
        <tissue evidence="8">Whole body</tissue>
    </source>
</reference>
<feature type="domain" description="Major facilitator superfamily (MFS) profile" evidence="7">
    <location>
        <begin position="38"/>
        <end position="511"/>
    </location>
</feature>
<dbReference type="Gene3D" id="1.20.1250.20">
    <property type="entry name" value="MFS general substrate transporter like domains"/>
    <property type="match status" value="1"/>
</dbReference>
<organism evidence="8 9">
    <name type="scientific">Ignelater luminosus</name>
    <name type="common">Cucubano</name>
    <name type="synonym">Pyrophorus luminosus</name>
    <dbReference type="NCBI Taxonomy" id="2038154"/>
    <lineage>
        <taxon>Eukaryota</taxon>
        <taxon>Metazoa</taxon>
        <taxon>Ecdysozoa</taxon>
        <taxon>Arthropoda</taxon>
        <taxon>Hexapoda</taxon>
        <taxon>Insecta</taxon>
        <taxon>Pterygota</taxon>
        <taxon>Neoptera</taxon>
        <taxon>Endopterygota</taxon>
        <taxon>Coleoptera</taxon>
        <taxon>Polyphaga</taxon>
        <taxon>Elateriformia</taxon>
        <taxon>Elateroidea</taxon>
        <taxon>Elateridae</taxon>
        <taxon>Agrypninae</taxon>
        <taxon>Pyrophorini</taxon>
        <taxon>Ignelater</taxon>
    </lineage>
</organism>
<dbReference type="PANTHER" id="PTHR23511">
    <property type="entry name" value="SYNAPTIC VESICLE GLYCOPROTEIN 2"/>
    <property type="match status" value="1"/>
</dbReference>
<name>A0A8K0CZ83_IGNLU</name>
<feature type="transmembrane region" description="Helical" evidence="6">
    <location>
        <begin position="78"/>
        <end position="94"/>
    </location>
</feature>
<dbReference type="InterPro" id="IPR011701">
    <property type="entry name" value="MFS"/>
</dbReference>
<feature type="transmembrane region" description="Helical" evidence="6">
    <location>
        <begin position="458"/>
        <end position="481"/>
    </location>
</feature>
<dbReference type="SUPFAM" id="SSF103473">
    <property type="entry name" value="MFS general substrate transporter"/>
    <property type="match status" value="1"/>
</dbReference>
<protein>
    <recommendedName>
        <fullName evidence="7">Major facilitator superfamily (MFS) profile domain-containing protein</fullName>
    </recommendedName>
</protein>
<proteinExistence type="predicted"/>
<dbReference type="InterPro" id="IPR020846">
    <property type="entry name" value="MFS_dom"/>
</dbReference>
<comment type="subcellular location">
    <subcellularLocation>
        <location evidence="1">Membrane</location>
        <topology evidence="1">Multi-pass membrane protein</topology>
    </subcellularLocation>
</comment>
<evidence type="ECO:0000313" key="9">
    <source>
        <dbReference type="Proteomes" id="UP000801492"/>
    </source>
</evidence>
<evidence type="ECO:0000259" key="7">
    <source>
        <dbReference type="PROSITE" id="PS50850"/>
    </source>
</evidence>
<keyword evidence="2" id="KW-0813">Transport</keyword>
<evidence type="ECO:0000256" key="4">
    <source>
        <dbReference type="ARBA" id="ARBA00022989"/>
    </source>
</evidence>
<evidence type="ECO:0000256" key="6">
    <source>
        <dbReference type="SAM" id="Phobius"/>
    </source>
</evidence>
<feature type="transmembrane region" description="Helical" evidence="6">
    <location>
        <begin position="106"/>
        <end position="123"/>
    </location>
</feature>
<sequence>MNEEPTCIPEKSKIGIYRDEEIDFETALSVVGFGRYNIYLTLVCGICLFAVNTTVYAIGYVLPAAECDLNLNTFDKGLLTAVGFVGIIFSLYIWGAIADTTGRKKVILISLIGAFICSVAAIFTASFWLFTIFLFLNGVFISGSSSALYAYLGEFHGNNRRSGAIAWCTVFMTFSLIILPVTAWITISQTFSFEILGFTFLPWRLFILFCNMPSLLAAMAVSLFPESPKYLILVGDIPKAISVLKKMYTVNSGKSKNTFPIQPFPKLKSSDSADQGSYRSAFVILRTVWHQTKPLFQRDHLKYTIVTSVLQFGAFAISSGLLLWYPDILNKLSESYKKHPNSSITVCEAITIENSQPGQNCENLTIDYTVYQQNLIIGIAYCIGCSLIGLLIHLAGKRLLLIINFLTPAICCIILTLVTSNLAVDILFVMVLVPPGLCVAVINAAVVDIFPTHFKTMAVGVCLLMGRLGSVVASSVIGYLLEISCNGTFYLYGALTLGCVCLSLLIPNRTHS</sequence>
<feature type="transmembrane region" description="Helical" evidence="6">
    <location>
        <begin position="303"/>
        <end position="325"/>
    </location>
</feature>
<dbReference type="PROSITE" id="PS50850">
    <property type="entry name" value="MFS"/>
    <property type="match status" value="1"/>
</dbReference>
<dbReference type="GO" id="GO:0022857">
    <property type="term" value="F:transmembrane transporter activity"/>
    <property type="evidence" value="ECO:0007669"/>
    <property type="project" value="InterPro"/>
</dbReference>
<dbReference type="EMBL" id="VTPC01007386">
    <property type="protein sequence ID" value="KAF2894062.1"/>
    <property type="molecule type" value="Genomic_DNA"/>
</dbReference>
<dbReference type="PANTHER" id="PTHR23511:SF35">
    <property type="entry name" value="MAJOR FACILITATOR SUPERFAMILY (MFS) PROFILE DOMAIN-CONTAINING PROTEIN"/>
    <property type="match status" value="1"/>
</dbReference>
<keyword evidence="3 6" id="KW-0812">Transmembrane</keyword>
<keyword evidence="9" id="KW-1185">Reference proteome</keyword>
<evidence type="ECO:0000256" key="1">
    <source>
        <dbReference type="ARBA" id="ARBA00004141"/>
    </source>
</evidence>
<dbReference type="Pfam" id="PF07690">
    <property type="entry name" value="MFS_1"/>
    <property type="match status" value="2"/>
</dbReference>
<keyword evidence="5 6" id="KW-0472">Membrane</keyword>
<evidence type="ECO:0000313" key="8">
    <source>
        <dbReference type="EMBL" id="KAF2894062.1"/>
    </source>
</evidence>
<feature type="transmembrane region" description="Helical" evidence="6">
    <location>
        <begin position="38"/>
        <end position="58"/>
    </location>
</feature>
<feature type="transmembrane region" description="Helical" evidence="6">
    <location>
        <begin position="164"/>
        <end position="185"/>
    </location>
</feature>
<keyword evidence="4 6" id="KW-1133">Transmembrane helix</keyword>
<accession>A0A8K0CZ83</accession>
<feature type="transmembrane region" description="Helical" evidence="6">
    <location>
        <begin position="129"/>
        <end position="152"/>
    </location>
</feature>
<feature type="transmembrane region" description="Helical" evidence="6">
    <location>
        <begin position="426"/>
        <end position="446"/>
    </location>
</feature>
<feature type="transmembrane region" description="Helical" evidence="6">
    <location>
        <begin position="399"/>
        <end position="420"/>
    </location>
</feature>
<evidence type="ECO:0000256" key="2">
    <source>
        <dbReference type="ARBA" id="ARBA00022448"/>
    </source>
</evidence>
<gene>
    <name evidence="8" type="ORF">ILUMI_12112</name>
</gene>